<sequence length="145" mass="17628">MSSVSCTTCHQGSRISAEERKNKKEEQIQTVRTAMLDRLARQKEDLLEWQKGDDFEANCSHMIFRKDCEQCKLQDRQDLSSMDETHQEELDRLDEKVHRDDWDFDEPNYFKDPFTMYKEEMPKLERKWANKIAEIHRRYFSEEKK</sequence>
<dbReference type="EMBL" id="MFQH01000006">
    <property type="protein sequence ID" value="OGH78555.1"/>
    <property type="molecule type" value="Genomic_DNA"/>
</dbReference>
<dbReference type="Proteomes" id="UP000177040">
    <property type="component" value="Unassembled WGS sequence"/>
</dbReference>
<evidence type="ECO:0000256" key="1">
    <source>
        <dbReference type="SAM" id="MobiDB-lite"/>
    </source>
</evidence>
<feature type="compositionally biased region" description="Polar residues" evidence="1">
    <location>
        <begin position="1"/>
        <end position="14"/>
    </location>
</feature>
<evidence type="ECO:0000313" key="2">
    <source>
        <dbReference type="EMBL" id="OGH78555.1"/>
    </source>
</evidence>
<dbReference type="AlphaFoldDB" id="A0A1F6N3J2"/>
<organism evidence="2 3">
    <name type="scientific">Candidatus Magasanikbacteria bacterium RIFCSPLOWO2_01_FULL_40_15</name>
    <dbReference type="NCBI Taxonomy" id="1798686"/>
    <lineage>
        <taxon>Bacteria</taxon>
        <taxon>Candidatus Magasanikiibacteriota</taxon>
    </lineage>
</organism>
<protein>
    <submittedName>
        <fullName evidence="2">Uncharacterized protein</fullName>
    </submittedName>
</protein>
<feature type="compositionally biased region" description="Basic and acidic residues" evidence="1">
    <location>
        <begin position="16"/>
        <end position="27"/>
    </location>
</feature>
<feature type="region of interest" description="Disordered" evidence="1">
    <location>
        <begin position="1"/>
        <end position="27"/>
    </location>
</feature>
<gene>
    <name evidence="2" type="ORF">A2983_02725</name>
</gene>
<proteinExistence type="predicted"/>
<name>A0A1F6N3J2_9BACT</name>
<accession>A0A1F6N3J2</accession>
<evidence type="ECO:0000313" key="3">
    <source>
        <dbReference type="Proteomes" id="UP000177040"/>
    </source>
</evidence>
<reference evidence="2 3" key="1">
    <citation type="journal article" date="2016" name="Nat. Commun.">
        <title>Thousands of microbial genomes shed light on interconnected biogeochemical processes in an aquifer system.</title>
        <authorList>
            <person name="Anantharaman K."/>
            <person name="Brown C.T."/>
            <person name="Hug L.A."/>
            <person name="Sharon I."/>
            <person name="Castelle C.J."/>
            <person name="Probst A.J."/>
            <person name="Thomas B.C."/>
            <person name="Singh A."/>
            <person name="Wilkins M.J."/>
            <person name="Karaoz U."/>
            <person name="Brodie E.L."/>
            <person name="Williams K.H."/>
            <person name="Hubbard S.S."/>
            <person name="Banfield J.F."/>
        </authorList>
    </citation>
    <scope>NUCLEOTIDE SEQUENCE [LARGE SCALE GENOMIC DNA]</scope>
</reference>
<comment type="caution">
    <text evidence="2">The sequence shown here is derived from an EMBL/GenBank/DDBJ whole genome shotgun (WGS) entry which is preliminary data.</text>
</comment>